<evidence type="ECO:0000256" key="2">
    <source>
        <dbReference type="ARBA" id="ARBA00022729"/>
    </source>
</evidence>
<comment type="caution">
    <text evidence="7">The sequence shown here is derived from an EMBL/GenBank/DDBJ whole genome shotgun (WGS) entry which is preliminary data.</text>
</comment>
<dbReference type="RefSeq" id="WP_035682984.1">
    <property type="nucleotide sequence ID" value="NZ_JPRL01000001.1"/>
</dbReference>
<dbReference type="InterPro" id="IPR043147">
    <property type="entry name" value="Penicillin_amidase_A-knob"/>
</dbReference>
<dbReference type="Gene3D" id="2.30.120.10">
    <property type="match status" value="1"/>
</dbReference>
<keyword evidence="4" id="KW-0865">Zymogen</keyword>
<keyword evidence="2" id="KW-0732">Signal</keyword>
<name>A0A085ZM37_9FLAO</name>
<dbReference type="PANTHER" id="PTHR34218:SF3">
    <property type="entry name" value="ACYL-HOMOSERINE LACTONE ACYLASE PVDQ"/>
    <property type="match status" value="1"/>
</dbReference>
<dbReference type="GO" id="GO:0016811">
    <property type="term" value="F:hydrolase activity, acting on carbon-nitrogen (but not peptide) bonds, in linear amides"/>
    <property type="evidence" value="ECO:0007669"/>
    <property type="project" value="InterPro"/>
</dbReference>
<dbReference type="GO" id="GO:0017000">
    <property type="term" value="P:antibiotic biosynthetic process"/>
    <property type="evidence" value="ECO:0007669"/>
    <property type="project" value="InterPro"/>
</dbReference>
<comment type="cofactor">
    <cofactor evidence="6">
        <name>Ca(2+)</name>
        <dbReference type="ChEBI" id="CHEBI:29108"/>
    </cofactor>
    <text evidence="6">Binds 1 Ca(2+) ion per dimer.</text>
</comment>
<feature type="active site" description="Nucleophile" evidence="5">
    <location>
        <position position="203"/>
    </location>
</feature>
<dbReference type="MEROPS" id="S45.002"/>
<dbReference type="SUPFAM" id="SSF56235">
    <property type="entry name" value="N-terminal nucleophile aminohydrolases (Ntn hydrolases)"/>
    <property type="match status" value="1"/>
</dbReference>
<keyword evidence="6" id="KW-0106">Calcium</keyword>
<evidence type="ECO:0000256" key="5">
    <source>
        <dbReference type="PIRSR" id="PIRSR001227-1"/>
    </source>
</evidence>
<dbReference type="InterPro" id="IPR029055">
    <property type="entry name" value="Ntn_hydrolases_N"/>
</dbReference>
<dbReference type="STRING" id="362418.IW19_08205"/>
<dbReference type="Gene3D" id="1.10.1400.10">
    <property type="match status" value="1"/>
</dbReference>
<dbReference type="AlphaFoldDB" id="A0A085ZM37"/>
<reference evidence="7 8" key="1">
    <citation type="submission" date="2014-07" db="EMBL/GenBank/DDBJ databases">
        <title>Genome of Flavobacterium reichenbachii LMG 25512.</title>
        <authorList>
            <person name="Stropko S.J."/>
            <person name="Pipes S.E."/>
            <person name="Newman J.D."/>
        </authorList>
    </citation>
    <scope>NUCLEOTIDE SEQUENCE [LARGE SCALE GENOMIC DNA]</scope>
    <source>
        <strain evidence="7 8">LMG 25512</strain>
    </source>
</reference>
<evidence type="ECO:0000256" key="3">
    <source>
        <dbReference type="ARBA" id="ARBA00022801"/>
    </source>
</evidence>
<evidence type="ECO:0000313" key="7">
    <source>
        <dbReference type="EMBL" id="KFF05501.1"/>
    </source>
</evidence>
<dbReference type="InterPro" id="IPR002692">
    <property type="entry name" value="S45"/>
</dbReference>
<dbReference type="eggNOG" id="COG2366">
    <property type="taxonomic scope" value="Bacteria"/>
</dbReference>
<comment type="similarity">
    <text evidence="1">Belongs to the peptidase S45 family.</text>
</comment>
<dbReference type="Gene3D" id="1.10.439.10">
    <property type="entry name" value="Penicillin Amidohydrolase, domain 1"/>
    <property type="match status" value="1"/>
</dbReference>
<feature type="binding site" evidence="6">
    <location>
        <position position="276"/>
    </location>
    <ligand>
        <name>Ca(2+)</name>
        <dbReference type="ChEBI" id="CHEBI:29108"/>
    </ligand>
</feature>
<dbReference type="Proteomes" id="UP000028715">
    <property type="component" value="Unassembled WGS sequence"/>
</dbReference>
<feature type="binding site" evidence="6">
    <location>
        <position position="273"/>
    </location>
    <ligand>
        <name>Ca(2+)</name>
        <dbReference type="ChEBI" id="CHEBI:29108"/>
    </ligand>
</feature>
<dbReference type="PANTHER" id="PTHR34218">
    <property type="entry name" value="PEPTIDASE S45 PENICILLIN AMIDASE"/>
    <property type="match status" value="1"/>
</dbReference>
<accession>A0A085ZM37</accession>
<gene>
    <name evidence="7" type="ORF">IW19_08205</name>
</gene>
<dbReference type="InterPro" id="IPR023343">
    <property type="entry name" value="Penicillin_amidase_dom1"/>
</dbReference>
<keyword evidence="6" id="KW-0479">Metal-binding</keyword>
<sequence length="734" mass="83405">MLVNYSKILKTVFFIFCVSFSLTAQKINSKEILRLEEAAQQVEIIRDKWGIPHIYGTTDSDAVFGLLYAQCEDDFKRIEMNYIEKLGRLSEIKGESVLYNDLEIRLLIDAEEAKTDYKKAPLWLKKLLNSYADAINFYLYKHPEVKPALLTHFEPWFPLLWTDGSIGAISTADLSTGELKAFYSGNNDKVAYVEREKNVQTGSNGFALAPSKTADGNAILYINPHTTFYFRPEVQITSEEGLNTYGAVTWGQFFIYQGFNENCGWMHTSSNVDVADMYVEKITNKKGKLFYEFDQKLLPVIEKEITINYTEKGKLIPKKIKTYFTNNGPIMAKRDGKWISLRSMNRSMTSLIQSWIRTKSKNFDDYKKAMDLKANTSNNTVYADSKGNIAYWHGNFIPIRDKNQNWSKAVDGSISATQWKGLHEVDKTVHLYNPVNGWIQNCNSTPYTAAGENSPKKQNYPPYMAPDGENFRGINAVRIFSKGTNYTLEKVITDGYDSKLSIFEVLIPGLVNVFNQVPKSDTSEYKSLSEAVSILKDWDYYAKENSIATTLAVEWAYKLDPIILKAYIDEGELDQVENTKNFAKNAVITQMIPQLEGVIKDLQSKWGTWKVNWGDVNRFQRSSGDIDLKYDDSQPSLPIGFGPGSWGSLPSFKSSYQNGSKKRYGYNGNSFVCAVEFGPKIKAKSLLAGGNSGDINSKHFYDQAEMYQKGQFKDVLFYKEDVIKNAEKTYHPGE</sequence>
<dbReference type="OrthoDB" id="9759796at2"/>
<dbReference type="EMBL" id="JPRL01000001">
    <property type="protein sequence ID" value="KFF05501.1"/>
    <property type="molecule type" value="Genomic_DNA"/>
</dbReference>
<evidence type="ECO:0000256" key="4">
    <source>
        <dbReference type="ARBA" id="ARBA00023145"/>
    </source>
</evidence>
<organism evidence="7 8">
    <name type="scientific">Flavobacterium reichenbachii</name>
    <dbReference type="NCBI Taxonomy" id="362418"/>
    <lineage>
        <taxon>Bacteria</taxon>
        <taxon>Pseudomonadati</taxon>
        <taxon>Bacteroidota</taxon>
        <taxon>Flavobacteriia</taxon>
        <taxon>Flavobacteriales</taxon>
        <taxon>Flavobacteriaceae</taxon>
        <taxon>Flavobacterium</taxon>
    </lineage>
</organism>
<evidence type="ECO:0000313" key="8">
    <source>
        <dbReference type="Proteomes" id="UP000028715"/>
    </source>
</evidence>
<dbReference type="InterPro" id="IPR043146">
    <property type="entry name" value="Penicillin_amidase_N_B-knob"/>
</dbReference>
<dbReference type="Pfam" id="PF01804">
    <property type="entry name" value="Penicil_amidase"/>
    <property type="match status" value="1"/>
</dbReference>
<proteinExistence type="inferred from homology"/>
<protein>
    <submittedName>
        <fullName evidence="7">Penicillin amidase</fullName>
    </submittedName>
</protein>
<evidence type="ECO:0000256" key="6">
    <source>
        <dbReference type="PIRSR" id="PIRSR001227-2"/>
    </source>
</evidence>
<dbReference type="Gene3D" id="3.60.20.10">
    <property type="entry name" value="Glutamine Phosphoribosylpyrophosphate, subunit 1, domain 1"/>
    <property type="match status" value="1"/>
</dbReference>
<dbReference type="PIRSF" id="PIRSF001227">
    <property type="entry name" value="Pen_acylase"/>
    <property type="match status" value="1"/>
</dbReference>
<dbReference type="InterPro" id="IPR014395">
    <property type="entry name" value="Pen/GL7ACA/AHL_acylase"/>
</dbReference>
<dbReference type="GO" id="GO:0046872">
    <property type="term" value="F:metal ion binding"/>
    <property type="evidence" value="ECO:0007669"/>
    <property type="project" value="UniProtKB-KW"/>
</dbReference>
<evidence type="ECO:0000256" key="1">
    <source>
        <dbReference type="ARBA" id="ARBA00006586"/>
    </source>
</evidence>
<keyword evidence="3" id="KW-0378">Hydrolase</keyword>
<keyword evidence="8" id="KW-1185">Reference proteome</keyword>